<comment type="subcellular location">
    <subcellularLocation>
        <location evidence="1">Cell inner membrane</location>
        <topology evidence="1">Multi-pass membrane protein</topology>
    </subcellularLocation>
</comment>
<dbReference type="NCBIfam" id="TIGR00797">
    <property type="entry name" value="matE"/>
    <property type="match status" value="1"/>
</dbReference>
<feature type="transmembrane region" description="Helical" evidence="7">
    <location>
        <begin position="350"/>
        <end position="371"/>
    </location>
</feature>
<evidence type="ECO:0000256" key="7">
    <source>
        <dbReference type="SAM" id="Phobius"/>
    </source>
</evidence>
<evidence type="ECO:0000256" key="5">
    <source>
        <dbReference type="ARBA" id="ARBA00022989"/>
    </source>
</evidence>
<feature type="transmembrane region" description="Helical" evidence="7">
    <location>
        <begin position="383"/>
        <end position="402"/>
    </location>
</feature>
<evidence type="ECO:0000256" key="6">
    <source>
        <dbReference type="ARBA" id="ARBA00023136"/>
    </source>
</evidence>
<accession>A0A081K796</accession>
<name>A0A081K796_9GAMM</name>
<evidence type="ECO:0000313" key="9">
    <source>
        <dbReference type="Proteomes" id="UP000027997"/>
    </source>
</evidence>
<dbReference type="Pfam" id="PF01554">
    <property type="entry name" value="MatE"/>
    <property type="match status" value="2"/>
</dbReference>
<dbReference type="PANTHER" id="PTHR43823:SF3">
    <property type="entry name" value="MULTIDRUG EXPORT PROTEIN MEPA"/>
    <property type="match status" value="1"/>
</dbReference>
<keyword evidence="9" id="KW-1185">Reference proteome</keyword>
<dbReference type="InterPro" id="IPR002528">
    <property type="entry name" value="MATE_fam"/>
</dbReference>
<feature type="transmembrane region" description="Helical" evidence="7">
    <location>
        <begin position="47"/>
        <end position="71"/>
    </location>
</feature>
<feature type="transmembrane region" description="Helical" evidence="7">
    <location>
        <begin position="92"/>
        <end position="115"/>
    </location>
</feature>
<feature type="transmembrane region" description="Helical" evidence="7">
    <location>
        <begin position="20"/>
        <end position="41"/>
    </location>
</feature>
<feature type="transmembrane region" description="Helical" evidence="7">
    <location>
        <begin position="235"/>
        <end position="256"/>
    </location>
</feature>
<feature type="transmembrane region" description="Helical" evidence="7">
    <location>
        <begin position="408"/>
        <end position="432"/>
    </location>
</feature>
<dbReference type="InterPro" id="IPR048279">
    <property type="entry name" value="MdtK-like"/>
</dbReference>
<feature type="transmembrane region" description="Helical" evidence="7">
    <location>
        <begin position="168"/>
        <end position="187"/>
    </location>
</feature>
<proteinExistence type="predicted"/>
<keyword evidence="5 7" id="KW-1133">Transmembrane helix</keyword>
<evidence type="ECO:0000313" key="8">
    <source>
        <dbReference type="EMBL" id="KEI70022.1"/>
    </source>
</evidence>
<gene>
    <name evidence="8" type="ORF">GV64_04010</name>
</gene>
<dbReference type="STRING" id="305900.GV64_04010"/>
<dbReference type="PIRSF" id="PIRSF006603">
    <property type="entry name" value="DinF"/>
    <property type="match status" value="1"/>
</dbReference>
<feature type="transmembrane region" description="Helical" evidence="7">
    <location>
        <begin position="193"/>
        <end position="214"/>
    </location>
</feature>
<dbReference type="InterPro" id="IPR051327">
    <property type="entry name" value="MATE_MepA_subfamily"/>
</dbReference>
<organism evidence="8 9">
    <name type="scientific">Endozoicomonas elysicola</name>
    <dbReference type="NCBI Taxonomy" id="305900"/>
    <lineage>
        <taxon>Bacteria</taxon>
        <taxon>Pseudomonadati</taxon>
        <taxon>Pseudomonadota</taxon>
        <taxon>Gammaproteobacteria</taxon>
        <taxon>Oceanospirillales</taxon>
        <taxon>Endozoicomonadaceae</taxon>
        <taxon>Endozoicomonas</taxon>
    </lineage>
</organism>
<sequence length="498" mass="53230">MPHARFTHGSTMRHITVMSLSNAVGITALFVVDMLDLFFLSLLGEKFLAAAVGYASTVLFVTTSIGIGLSIATGALLSKAIGAKERDRACQFLANTVILGGLSTSVIALVVWLFIPELLDLVGARGEVHSLATQYLKIMIPSMPILAIAMCFGAALRSVGDAKRSMGSTLSGGAVNAVLDPVFIFMLDMDIEGAAIASVLARITIFYTSAYGVIKVHKLLCKVNLQQFYRDIGDILHIAIPAILTNLAMPISSVLVMRELAGFGNGVVAGYAIIGRITPVAFGVVFALSGAIGPIIGQNHGARLIGRVKQSLKNAYLFSTVYITVVSMIVFLIQDYLVLLFRTKGEATQIIHFFCTWIAISFVFNGTLFVANASFNNLGKPGWSTLFNWGKATVGTVPFIMLGGKIDGAFGVLSGQAIGGIVFSLLAVFFSFRLVDQIERKIASEQADQPLEQIHVEEDISIPCPLSPLASDSAHLGQLAQEAECQEIAEEEPAKYAD</sequence>
<comment type="caution">
    <text evidence="8">The sequence shown here is derived from an EMBL/GenBank/DDBJ whole genome shotgun (WGS) entry which is preliminary data.</text>
</comment>
<dbReference type="GO" id="GO:0042910">
    <property type="term" value="F:xenobiotic transmembrane transporter activity"/>
    <property type="evidence" value="ECO:0007669"/>
    <property type="project" value="InterPro"/>
</dbReference>
<reference evidence="8 9" key="1">
    <citation type="submission" date="2014-06" db="EMBL/GenBank/DDBJ databases">
        <title>Whole Genome Sequences of Three Symbiotic Endozoicomonas Bacteria.</title>
        <authorList>
            <person name="Neave M.J."/>
            <person name="Apprill A."/>
            <person name="Voolstra C.R."/>
        </authorList>
    </citation>
    <scope>NUCLEOTIDE SEQUENCE [LARGE SCALE GENOMIC DNA]</scope>
    <source>
        <strain evidence="8 9">DSM 22380</strain>
    </source>
</reference>
<dbReference type="EMBL" id="JOJP01000001">
    <property type="protein sequence ID" value="KEI70022.1"/>
    <property type="molecule type" value="Genomic_DNA"/>
</dbReference>
<dbReference type="AlphaFoldDB" id="A0A081K796"/>
<keyword evidence="2" id="KW-0813">Transport</keyword>
<keyword evidence="3" id="KW-1003">Cell membrane</keyword>
<evidence type="ECO:0000256" key="3">
    <source>
        <dbReference type="ARBA" id="ARBA00022475"/>
    </source>
</evidence>
<feature type="transmembrane region" description="Helical" evidence="7">
    <location>
        <begin position="268"/>
        <end position="296"/>
    </location>
</feature>
<dbReference type="PANTHER" id="PTHR43823">
    <property type="entry name" value="SPORULATION PROTEIN YKVU"/>
    <property type="match status" value="1"/>
</dbReference>
<keyword evidence="4 7" id="KW-0812">Transmembrane</keyword>
<dbReference type="eggNOG" id="COG0534">
    <property type="taxonomic scope" value="Bacteria"/>
</dbReference>
<protein>
    <submittedName>
        <fullName evidence="8">Multidrug transporter MatE</fullName>
    </submittedName>
</protein>
<evidence type="ECO:0000256" key="4">
    <source>
        <dbReference type="ARBA" id="ARBA00022692"/>
    </source>
</evidence>
<dbReference type="Proteomes" id="UP000027997">
    <property type="component" value="Unassembled WGS sequence"/>
</dbReference>
<keyword evidence="6 7" id="KW-0472">Membrane</keyword>
<dbReference type="GO" id="GO:0005886">
    <property type="term" value="C:plasma membrane"/>
    <property type="evidence" value="ECO:0007669"/>
    <property type="project" value="UniProtKB-SubCell"/>
</dbReference>
<feature type="transmembrane region" description="Helical" evidence="7">
    <location>
        <begin position="135"/>
        <end position="156"/>
    </location>
</feature>
<evidence type="ECO:0000256" key="1">
    <source>
        <dbReference type="ARBA" id="ARBA00004429"/>
    </source>
</evidence>
<dbReference type="GO" id="GO:0015297">
    <property type="term" value="F:antiporter activity"/>
    <property type="evidence" value="ECO:0007669"/>
    <property type="project" value="InterPro"/>
</dbReference>
<dbReference type="RefSeq" id="WP_034844007.1">
    <property type="nucleotide sequence ID" value="NZ_JOJP01000001.1"/>
</dbReference>
<feature type="transmembrane region" description="Helical" evidence="7">
    <location>
        <begin position="316"/>
        <end position="338"/>
    </location>
</feature>
<evidence type="ECO:0000256" key="2">
    <source>
        <dbReference type="ARBA" id="ARBA00022448"/>
    </source>
</evidence>